<reference evidence="3" key="1">
    <citation type="journal article" date="2013" name="ISME J.">
        <title>A small predatory core genome in the divergent marine Bacteriovorax marinus SJ and the terrestrial Bdellovibrio bacteriovorus.</title>
        <authorList>
            <person name="Crossman L.C."/>
            <person name="Chen H."/>
            <person name="Cerdeno-Tarraga A.M."/>
            <person name="Brooks K."/>
            <person name="Quail M.A."/>
            <person name="Pineiro S.A."/>
            <person name="Hobley L."/>
            <person name="Sockett R.E."/>
            <person name="Bentley S.D."/>
            <person name="Parkhill J."/>
            <person name="Williams H.N."/>
            <person name="Stine O.C."/>
        </authorList>
    </citation>
    <scope>NUCLEOTIDE SEQUENCE [LARGE SCALE GENOMIC DNA]</scope>
    <source>
        <strain evidence="3">ATCC BAA-682 / DSM 15412 / SJ</strain>
    </source>
</reference>
<dbReference type="PANTHER" id="PTHR33677">
    <property type="entry name" value="TRANSCRIPTIONAL REPRESSOR FRMR-RELATED"/>
    <property type="match status" value="1"/>
</dbReference>
<organism evidence="2 3">
    <name type="scientific">Halobacteriovorax marinus (strain ATCC BAA-682 / DSM 15412 / SJ)</name>
    <name type="common">Bacteriovorax marinus</name>
    <dbReference type="NCBI Taxonomy" id="862908"/>
    <lineage>
        <taxon>Bacteria</taxon>
        <taxon>Pseudomonadati</taxon>
        <taxon>Bdellovibrionota</taxon>
        <taxon>Bacteriovoracia</taxon>
        <taxon>Bacteriovoracales</taxon>
        <taxon>Halobacteriovoraceae</taxon>
        <taxon>Halobacteriovorax</taxon>
    </lineage>
</organism>
<dbReference type="InterPro" id="IPR003735">
    <property type="entry name" value="Metal_Tscrpt_repr"/>
</dbReference>
<evidence type="ECO:0008006" key="4">
    <source>
        <dbReference type="Google" id="ProtNLM"/>
    </source>
</evidence>
<dbReference type="eggNOG" id="COG1937">
    <property type="taxonomic scope" value="Bacteria"/>
</dbReference>
<evidence type="ECO:0000313" key="3">
    <source>
        <dbReference type="Proteomes" id="UP000008963"/>
    </source>
</evidence>
<dbReference type="RefSeq" id="WP_014243624.1">
    <property type="nucleotide sequence ID" value="NC_016620.1"/>
</dbReference>
<dbReference type="CDD" id="cd10148">
    <property type="entry name" value="CsoR-like_DUF156"/>
    <property type="match status" value="1"/>
</dbReference>
<dbReference type="GO" id="GO:0003677">
    <property type="term" value="F:DNA binding"/>
    <property type="evidence" value="ECO:0007669"/>
    <property type="project" value="InterPro"/>
</dbReference>
<comment type="similarity">
    <text evidence="1">Belongs to the FrmR/RcnR family.</text>
</comment>
<evidence type="ECO:0000256" key="1">
    <source>
        <dbReference type="ARBA" id="ARBA00005260"/>
    </source>
</evidence>
<dbReference type="Gene3D" id="1.20.58.1000">
    <property type="entry name" value="Metal-sensitive repressor, helix protomer"/>
    <property type="match status" value="1"/>
</dbReference>
<sequence length="94" mass="10669">MKMESEAHKKLKNRMSRIEGQVKGISNMIATEKYCIDILTQTKAIRSAIKSVELEILENHLNTCVKEAMESGDSNKSSEKLDEIMLLLKKTTKL</sequence>
<protein>
    <recommendedName>
        <fullName evidence="4">Transcriptional regulator</fullName>
    </recommendedName>
</protein>
<dbReference type="HOGENOM" id="CLU_130332_2_3_7"/>
<gene>
    <name evidence="2" type="ordered locus">BMS_0952</name>
</gene>
<accession>E1WXN3</accession>
<dbReference type="InterPro" id="IPR038390">
    <property type="entry name" value="Metal_Tscrpt_repr_sf"/>
</dbReference>
<dbReference type="KEGG" id="bmx:BMS_0952"/>
<keyword evidence="3" id="KW-1185">Reference proteome</keyword>
<proteinExistence type="inferred from homology"/>
<dbReference type="GO" id="GO:0046872">
    <property type="term" value="F:metal ion binding"/>
    <property type="evidence" value="ECO:0007669"/>
    <property type="project" value="InterPro"/>
</dbReference>
<dbReference type="PATRIC" id="fig|862908.3.peg.906"/>
<dbReference type="Proteomes" id="UP000008963">
    <property type="component" value="Chromosome"/>
</dbReference>
<dbReference type="Pfam" id="PF02583">
    <property type="entry name" value="Trns_repr_metal"/>
    <property type="match status" value="1"/>
</dbReference>
<dbReference type="STRING" id="862908.BMS_0952"/>
<evidence type="ECO:0000313" key="2">
    <source>
        <dbReference type="EMBL" id="CBW25839.1"/>
    </source>
</evidence>
<name>E1WXN3_HALMS</name>
<dbReference type="AlphaFoldDB" id="E1WXN3"/>
<dbReference type="EMBL" id="FQ312005">
    <property type="protein sequence ID" value="CBW25839.1"/>
    <property type="molecule type" value="Genomic_DNA"/>
</dbReference>
<dbReference type="GO" id="GO:0045892">
    <property type="term" value="P:negative regulation of DNA-templated transcription"/>
    <property type="evidence" value="ECO:0007669"/>
    <property type="project" value="UniProtKB-ARBA"/>
</dbReference>